<comment type="caution">
    <text evidence="1">The sequence shown here is derived from an EMBL/GenBank/DDBJ whole genome shotgun (WGS) entry which is preliminary data.</text>
</comment>
<dbReference type="GO" id="GO:1990811">
    <property type="term" value="C:MWP complex"/>
    <property type="evidence" value="ECO:0007669"/>
    <property type="project" value="TreeGrafter"/>
</dbReference>
<accession>A0A835CUT6</accession>
<dbReference type="Gene3D" id="2.130.10.10">
    <property type="entry name" value="YVTN repeat-like/Quinoprotein amine dehydrogenase"/>
    <property type="match status" value="1"/>
</dbReference>
<dbReference type="InterPro" id="IPR015943">
    <property type="entry name" value="WD40/YVTN_repeat-like_dom_sf"/>
</dbReference>
<keyword evidence="2" id="KW-1185">Reference proteome</keyword>
<evidence type="ECO:0000313" key="1">
    <source>
        <dbReference type="EMBL" id="KAF7996499.1"/>
    </source>
</evidence>
<sequence>MFRINKDLCLFSPTGEFFATAYQQELSIKDSKTLDEYQTFTFTDTIEDFQWSPNGQLILCANSKKNIIEIYSLKLPNWNCKLTEGSAGFEKFTWTPNSKEFILTSDFNVHLSIYNIHTRKNTQIWGIKSSIKKNYIINNINEKLAVISSSDGKDFIEIYEIKNWQLTRVSKKITTIKNL</sequence>
<dbReference type="SUPFAM" id="SSF82171">
    <property type="entry name" value="DPP6 N-terminal domain-like"/>
    <property type="match status" value="1"/>
</dbReference>
<evidence type="ECO:0008006" key="3">
    <source>
        <dbReference type="Google" id="ProtNLM"/>
    </source>
</evidence>
<evidence type="ECO:0000313" key="2">
    <source>
        <dbReference type="Proteomes" id="UP000639338"/>
    </source>
</evidence>
<proteinExistence type="predicted"/>
<dbReference type="Proteomes" id="UP000639338">
    <property type="component" value="Unassembled WGS sequence"/>
</dbReference>
<dbReference type="PANTHER" id="PTHR16220:SF0">
    <property type="entry name" value="WD REPEAT-CONTAINING PROTEIN WRAP73"/>
    <property type="match status" value="1"/>
</dbReference>
<dbReference type="PANTHER" id="PTHR16220">
    <property type="entry name" value="WD REPEAT PROTEIN 8-RELATED"/>
    <property type="match status" value="1"/>
</dbReference>
<dbReference type="InterPro" id="IPR052778">
    <property type="entry name" value="Centrosome-WD_assoc"/>
</dbReference>
<dbReference type="OrthoDB" id="308690at2759"/>
<reference evidence="1 2" key="1">
    <citation type="submission" date="2020-08" db="EMBL/GenBank/DDBJ databases">
        <title>Aphidius gifuensis genome sequencing and assembly.</title>
        <authorList>
            <person name="Du Z."/>
        </authorList>
    </citation>
    <scope>NUCLEOTIDE SEQUENCE [LARGE SCALE GENOMIC DNA]</scope>
    <source>
        <strain evidence="1">YNYX2018</strain>
        <tissue evidence="1">Adults</tissue>
    </source>
</reference>
<organism evidence="1 2">
    <name type="scientific">Aphidius gifuensis</name>
    <name type="common">Parasitoid wasp</name>
    <dbReference type="NCBI Taxonomy" id="684658"/>
    <lineage>
        <taxon>Eukaryota</taxon>
        <taxon>Metazoa</taxon>
        <taxon>Ecdysozoa</taxon>
        <taxon>Arthropoda</taxon>
        <taxon>Hexapoda</taxon>
        <taxon>Insecta</taxon>
        <taxon>Pterygota</taxon>
        <taxon>Neoptera</taxon>
        <taxon>Endopterygota</taxon>
        <taxon>Hymenoptera</taxon>
        <taxon>Apocrita</taxon>
        <taxon>Ichneumonoidea</taxon>
        <taxon>Braconidae</taxon>
        <taxon>Aphidiinae</taxon>
        <taxon>Aphidius</taxon>
    </lineage>
</organism>
<dbReference type="GO" id="GO:0005815">
    <property type="term" value="C:microtubule organizing center"/>
    <property type="evidence" value="ECO:0007669"/>
    <property type="project" value="TreeGrafter"/>
</dbReference>
<gene>
    <name evidence="1" type="ORF">HCN44_002131</name>
</gene>
<protein>
    <recommendedName>
        <fullName evidence="3">Translation initiation factor beta propellor-like domain-containing protein</fullName>
    </recommendedName>
</protein>
<name>A0A835CUT6_APHGI</name>
<dbReference type="EMBL" id="JACMRX010000001">
    <property type="protein sequence ID" value="KAF7996499.1"/>
    <property type="molecule type" value="Genomic_DNA"/>
</dbReference>
<dbReference type="AlphaFoldDB" id="A0A835CUT6"/>